<keyword evidence="3" id="KW-1185">Reference proteome</keyword>
<dbReference type="AlphaFoldDB" id="A0A937UQ94"/>
<keyword evidence="1" id="KW-0812">Transmembrane</keyword>
<proteinExistence type="predicted"/>
<dbReference type="Proteomes" id="UP000604475">
    <property type="component" value="Unassembled WGS sequence"/>
</dbReference>
<evidence type="ECO:0000313" key="2">
    <source>
        <dbReference type="EMBL" id="MBL7629863.1"/>
    </source>
</evidence>
<reference evidence="2" key="1">
    <citation type="submission" date="2020-12" db="EMBL/GenBank/DDBJ databases">
        <title>Genomic characterization of non-nitrogen-fixing Frankia strains.</title>
        <authorList>
            <person name="Carlos-Shanley C."/>
            <person name="Guerra T."/>
            <person name="Hahn D."/>
        </authorList>
    </citation>
    <scope>NUCLEOTIDE SEQUENCE</scope>
    <source>
        <strain evidence="2">CN6</strain>
    </source>
</reference>
<feature type="transmembrane region" description="Helical" evidence="1">
    <location>
        <begin position="134"/>
        <end position="155"/>
    </location>
</feature>
<dbReference type="PANTHER" id="PTHR35864:SF1">
    <property type="entry name" value="ZINC METALLOPROTEASE YWHC-RELATED"/>
    <property type="match status" value="1"/>
</dbReference>
<dbReference type="PANTHER" id="PTHR35864">
    <property type="entry name" value="ZINC METALLOPROTEASE MJ0611-RELATED"/>
    <property type="match status" value="1"/>
</dbReference>
<keyword evidence="1" id="KW-0472">Membrane</keyword>
<sequence length="229" mass="24416">MLFYLAEPAALLGMILALVIGVYAHDTAQIYAAKLVRDPTPRRSGRLSTGLIPARVGPFSAVSMLIAGNGWTEPIRMNEVWRKRRFHVSAALLAGPLAYLLLAFGAIAGVAALSDPVFLNVDGRSIELGRDGGFPAEMLLMMSFTFASLFILSLIPIPPTDGGRVLFLLGPQSPGWRNASYKLSETHLGIILLLVVLLLPVLFPSLPSIVGQLAPPLVRGLGAIVGLNL</sequence>
<comment type="caution">
    <text evidence="2">The sequence shown here is derived from an EMBL/GenBank/DDBJ whole genome shotgun (WGS) entry which is preliminary data.</text>
</comment>
<dbReference type="EMBL" id="JAEACQ010000238">
    <property type="protein sequence ID" value="MBL7629863.1"/>
    <property type="molecule type" value="Genomic_DNA"/>
</dbReference>
<dbReference type="CDD" id="cd05709">
    <property type="entry name" value="S2P-M50"/>
    <property type="match status" value="1"/>
</dbReference>
<organism evidence="2 3">
    <name type="scientific">Frankia nepalensis</name>
    <dbReference type="NCBI Taxonomy" id="1836974"/>
    <lineage>
        <taxon>Bacteria</taxon>
        <taxon>Bacillati</taxon>
        <taxon>Actinomycetota</taxon>
        <taxon>Actinomycetes</taxon>
        <taxon>Frankiales</taxon>
        <taxon>Frankiaceae</taxon>
        <taxon>Frankia</taxon>
    </lineage>
</organism>
<name>A0A937UQ94_9ACTN</name>
<accession>A0A937UQ94</accession>
<dbReference type="RefSeq" id="WP_203002897.1">
    <property type="nucleotide sequence ID" value="NZ_JADWYU010000124.1"/>
</dbReference>
<feature type="transmembrane region" description="Helical" evidence="1">
    <location>
        <begin position="88"/>
        <end position="114"/>
    </location>
</feature>
<protein>
    <submittedName>
        <fullName evidence="2">M50 family metallopeptidase</fullName>
    </submittedName>
</protein>
<keyword evidence="1" id="KW-1133">Transmembrane helix</keyword>
<evidence type="ECO:0000313" key="3">
    <source>
        <dbReference type="Proteomes" id="UP000604475"/>
    </source>
</evidence>
<evidence type="ECO:0000256" key="1">
    <source>
        <dbReference type="SAM" id="Phobius"/>
    </source>
</evidence>
<gene>
    <name evidence="2" type="ORF">I7412_22380</name>
</gene>
<feature type="transmembrane region" description="Helical" evidence="1">
    <location>
        <begin position="187"/>
        <end position="206"/>
    </location>
</feature>
<dbReference type="InterPro" id="IPR052348">
    <property type="entry name" value="Metallopeptidase_M50B"/>
</dbReference>